<evidence type="ECO:0008006" key="3">
    <source>
        <dbReference type="Google" id="ProtNLM"/>
    </source>
</evidence>
<gene>
    <name evidence="1" type="ORF">ALP66_01453</name>
</gene>
<organism evidence="1 2">
    <name type="scientific">Pseudomonas amygdali pv. photiniae</name>
    <dbReference type="NCBI Taxonomy" id="251724"/>
    <lineage>
        <taxon>Bacteria</taxon>
        <taxon>Pseudomonadati</taxon>
        <taxon>Pseudomonadota</taxon>
        <taxon>Gammaproteobacteria</taxon>
        <taxon>Pseudomonadales</taxon>
        <taxon>Pseudomonadaceae</taxon>
        <taxon>Pseudomonas</taxon>
        <taxon>Pseudomonas amygdali</taxon>
    </lineage>
</organism>
<dbReference type="EMBL" id="RBSP01000297">
    <property type="protein sequence ID" value="RMS50194.1"/>
    <property type="molecule type" value="Genomic_DNA"/>
</dbReference>
<dbReference type="AlphaFoldDB" id="A0A658KAV4"/>
<evidence type="ECO:0000313" key="1">
    <source>
        <dbReference type="EMBL" id="RMS50194.1"/>
    </source>
</evidence>
<proteinExistence type="predicted"/>
<comment type="caution">
    <text evidence="1">The sequence shown here is derived from an EMBL/GenBank/DDBJ whole genome shotgun (WGS) entry which is preliminary data.</text>
</comment>
<name>A0A658KAV4_PSEA0</name>
<dbReference type="Proteomes" id="UP000270873">
    <property type="component" value="Unassembled WGS sequence"/>
</dbReference>
<reference evidence="1 2" key="1">
    <citation type="submission" date="2018-08" db="EMBL/GenBank/DDBJ databases">
        <title>Recombination of ecologically and evolutionarily significant loci maintains genetic cohesion in the Pseudomonas syringae species complex.</title>
        <authorList>
            <person name="Dillon M."/>
            <person name="Thakur S."/>
            <person name="Almeida R.N.D."/>
            <person name="Weir B.S."/>
            <person name="Guttman D.S."/>
        </authorList>
    </citation>
    <scope>NUCLEOTIDE SEQUENCE [LARGE SCALE GENOMIC DNA]</scope>
    <source>
        <strain evidence="1 2">ICMP 7847</strain>
    </source>
</reference>
<evidence type="ECO:0000313" key="2">
    <source>
        <dbReference type="Proteomes" id="UP000270873"/>
    </source>
</evidence>
<accession>A0A658KAV4</accession>
<sequence>MLTWPGSLFRLRTLPRCCAVRAWPMQIARTWTKWTKSNCACCAMILTCPCAASTDLTEKMTMNVQPLHIKFPAAERANSGDAKLYSFAEVPSMDQVDEDYVLFLTVRAADPDQERLIANTCTRAVTQAPKALAAMQAAYAKLDSVAFVSEEGDTDDVKAALLDAMAALGAA</sequence>
<protein>
    <recommendedName>
        <fullName evidence="3">TaxC</fullName>
    </recommendedName>
</protein>